<reference evidence="2 3" key="1">
    <citation type="journal article" date="2016" name="C (Basel)">
        <title>Selective Growth of and Electricity Production by Marine Exoelectrogenic Bacteria in Self-Aggregated Hydrogel of Microbially Reduced Graphene Oxide.</title>
        <authorList>
            <person name="Yoshida N."/>
            <person name="Goto Y."/>
            <person name="Miyata Y."/>
        </authorList>
    </citation>
    <scope>NUCLEOTIDE SEQUENCE [LARGE SCALE GENOMIC DNA]</scope>
    <source>
        <strain evidence="2 3">NIT-T3</strain>
    </source>
</reference>
<feature type="compositionally biased region" description="Low complexity" evidence="1">
    <location>
        <begin position="144"/>
        <end position="159"/>
    </location>
</feature>
<keyword evidence="3" id="KW-1185">Reference proteome</keyword>
<evidence type="ECO:0000313" key="3">
    <source>
        <dbReference type="Proteomes" id="UP001319827"/>
    </source>
</evidence>
<protein>
    <recommendedName>
        <fullName evidence="4">Periplasmic heavy metal sensor</fullName>
    </recommendedName>
</protein>
<accession>A0ABM8HXT7</accession>
<proteinExistence type="predicted"/>
<gene>
    <name evidence="2" type="ORF">DESUT3_38490</name>
</gene>
<evidence type="ECO:0000313" key="2">
    <source>
        <dbReference type="EMBL" id="BCR06780.1"/>
    </source>
</evidence>
<reference evidence="2 3" key="2">
    <citation type="journal article" date="2021" name="Int. J. Syst. Evol. Microbiol.">
        <title>Isolation and Polyphasic Characterization of Desulfuromonas versatilis sp. Nov., an Electrogenic Bacteria Capable of Versatile Metabolism Isolated from a Graphene Oxide-Reducing Enrichment Culture.</title>
        <authorList>
            <person name="Xie L."/>
            <person name="Yoshida N."/>
            <person name="Ishii S."/>
            <person name="Meng L."/>
        </authorList>
    </citation>
    <scope>NUCLEOTIDE SEQUENCE [LARGE SCALE GENOMIC DNA]</scope>
    <source>
        <strain evidence="2 3">NIT-T3</strain>
    </source>
</reference>
<dbReference type="EMBL" id="AP024355">
    <property type="protein sequence ID" value="BCR06780.1"/>
    <property type="molecule type" value="Genomic_DNA"/>
</dbReference>
<evidence type="ECO:0008006" key="4">
    <source>
        <dbReference type="Google" id="ProtNLM"/>
    </source>
</evidence>
<organism evidence="2 3">
    <name type="scientific">Desulfuromonas versatilis</name>
    <dbReference type="NCBI Taxonomy" id="2802975"/>
    <lineage>
        <taxon>Bacteria</taxon>
        <taxon>Pseudomonadati</taxon>
        <taxon>Thermodesulfobacteriota</taxon>
        <taxon>Desulfuromonadia</taxon>
        <taxon>Desulfuromonadales</taxon>
        <taxon>Desulfuromonadaceae</taxon>
        <taxon>Desulfuromonas</taxon>
    </lineage>
</organism>
<evidence type="ECO:0000256" key="1">
    <source>
        <dbReference type="SAM" id="MobiDB-lite"/>
    </source>
</evidence>
<sequence length="173" mass="18746">MTCRRVGWEGRLGRRLLVWLLVIFLLPAAALAVAEGPSPQRERFEQAYRLVLSRVAGGELPVSAEEEAIDLRSALGHQLVDHEQALERLKRQLQRAAPAQREALAGLVAEAGAARERLVHDCLRRMEQLLTTGALAPTGPGEGSLPASLAPAAPSVVLPIESRPEDPTLGRFE</sequence>
<dbReference type="Proteomes" id="UP001319827">
    <property type="component" value="Chromosome"/>
</dbReference>
<name>A0ABM8HXT7_9BACT</name>
<feature type="region of interest" description="Disordered" evidence="1">
    <location>
        <begin position="134"/>
        <end position="173"/>
    </location>
</feature>
<feature type="compositionally biased region" description="Basic and acidic residues" evidence="1">
    <location>
        <begin position="162"/>
        <end position="173"/>
    </location>
</feature>